<keyword evidence="2" id="KW-1185">Reference proteome</keyword>
<dbReference type="Gene3D" id="1.25.40.20">
    <property type="entry name" value="Ankyrin repeat-containing domain"/>
    <property type="match status" value="1"/>
</dbReference>
<dbReference type="EMBL" id="ML742108">
    <property type="protein sequence ID" value="KAE8149943.1"/>
    <property type="molecule type" value="Genomic_DNA"/>
</dbReference>
<proteinExistence type="predicted"/>
<dbReference type="AlphaFoldDB" id="A0A5N6TUA3"/>
<dbReference type="OrthoDB" id="366390at2759"/>
<organism evidence="1 2">
    <name type="scientific">Aspergillus avenaceus</name>
    <dbReference type="NCBI Taxonomy" id="36643"/>
    <lineage>
        <taxon>Eukaryota</taxon>
        <taxon>Fungi</taxon>
        <taxon>Dikarya</taxon>
        <taxon>Ascomycota</taxon>
        <taxon>Pezizomycotina</taxon>
        <taxon>Eurotiomycetes</taxon>
        <taxon>Eurotiomycetidae</taxon>
        <taxon>Eurotiales</taxon>
        <taxon>Aspergillaceae</taxon>
        <taxon>Aspergillus</taxon>
        <taxon>Aspergillus subgen. Circumdati</taxon>
    </lineage>
</organism>
<dbReference type="InterPro" id="IPR036770">
    <property type="entry name" value="Ankyrin_rpt-contain_sf"/>
</dbReference>
<dbReference type="Proteomes" id="UP000325780">
    <property type="component" value="Unassembled WGS sequence"/>
</dbReference>
<evidence type="ECO:0000313" key="2">
    <source>
        <dbReference type="Proteomes" id="UP000325780"/>
    </source>
</evidence>
<accession>A0A5N6TUA3</accession>
<evidence type="ECO:0008006" key="3">
    <source>
        <dbReference type="Google" id="ProtNLM"/>
    </source>
</evidence>
<reference evidence="1 2" key="1">
    <citation type="submission" date="2019-04" db="EMBL/GenBank/DDBJ databases">
        <title>Friends and foes A comparative genomics study of 23 Aspergillus species from section Flavi.</title>
        <authorList>
            <consortium name="DOE Joint Genome Institute"/>
            <person name="Kjaerbolling I."/>
            <person name="Vesth T."/>
            <person name="Frisvad J.C."/>
            <person name="Nybo J.L."/>
            <person name="Theobald S."/>
            <person name="Kildgaard S."/>
            <person name="Isbrandt T."/>
            <person name="Kuo A."/>
            <person name="Sato A."/>
            <person name="Lyhne E.K."/>
            <person name="Kogle M.E."/>
            <person name="Wiebenga A."/>
            <person name="Kun R.S."/>
            <person name="Lubbers R.J."/>
            <person name="Makela M.R."/>
            <person name="Barry K."/>
            <person name="Chovatia M."/>
            <person name="Clum A."/>
            <person name="Daum C."/>
            <person name="Haridas S."/>
            <person name="He G."/>
            <person name="LaButti K."/>
            <person name="Lipzen A."/>
            <person name="Mondo S."/>
            <person name="Riley R."/>
            <person name="Salamov A."/>
            <person name="Simmons B.A."/>
            <person name="Magnuson J.K."/>
            <person name="Henrissat B."/>
            <person name="Mortensen U.H."/>
            <person name="Larsen T.O."/>
            <person name="Devries R.P."/>
            <person name="Grigoriev I.V."/>
            <person name="Machida M."/>
            <person name="Baker S.E."/>
            <person name="Andersen M.R."/>
        </authorList>
    </citation>
    <scope>NUCLEOTIDE SEQUENCE [LARGE SCALE GENOMIC DNA]</scope>
    <source>
        <strain evidence="1 2">IBT 18842</strain>
    </source>
</reference>
<name>A0A5N6TUA3_ASPAV</name>
<protein>
    <recommendedName>
        <fullName evidence="3">Ankyrin repeat-containing domain protein</fullName>
    </recommendedName>
</protein>
<dbReference type="SUPFAM" id="SSF48403">
    <property type="entry name" value="Ankyrin repeat"/>
    <property type="match status" value="1"/>
</dbReference>
<evidence type="ECO:0000313" key="1">
    <source>
        <dbReference type="EMBL" id="KAE8149943.1"/>
    </source>
</evidence>
<sequence length="118" mass="13179">MSHVPDMAVEQLGAVNLDVHLMIMERLQSPYTLYDYLQAYPCLAGCLQSSHFEIKTVRDGNIIHVLDAAIVQLLLGRPEINGSPTDWNGNTPLSLAEDEGHDDVVLLLEEWLAAHNWT</sequence>
<gene>
    <name evidence="1" type="ORF">BDV25DRAFT_140327</name>
</gene>